<dbReference type="PANTHER" id="PTHR31449:SF3">
    <property type="entry name" value="UPF0598 PROTEIN C8ORF82"/>
    <property type="match status" value="1"/>
</dbReference>
<proteinExistence type="inferred from homology"/>
<dbReference type="InterPro" id="IPR028108">
    <property type="entry name" value="DUF4505"/>
</dbReference>
<evidence type="ECO:0000256" key="1">
    <source>
        <dbReference type="ARBA" id="ARBA00006322"/>
    </source>
</evidence>
<accession>A0A1S2Z9X8</accession>
<dbReference type="RefSeq" id="XP_007516150.2">
    <property type="nucleotide sequence ID" value="XM_007516088.3"/>
</dbReference>
<dbReference type="eggNOG" id="ENOG502R8EE">
    <property type="taxonomic scope" value="Eukaryota"/>
</dbReference>
<evidence type="ECO:0000313" key="4">
    <source>
        <dbReference type="RefSeq" id="XP_007516150.2"/>
    </source>
</evidence>
<dbReference type="AlphaFoldDB" id="A0A1S2Z9X8"/>
<dbReference type="FunCoup" id="A0A1S2Z9X8">
    <property type="interactions" value="391"/>
</dbReference>
<dbReference type="Proteomes" id="UP001652624">
    <property type="component" value="Chromosome 1"/>
</dbReference>
<dbReference type="Pfam" id="PF14956">
    <property type="entry name" value="DUF4505"/>
    <property type="match status" value="1"/>
</dbReference>
<gene>
    <name evidence="4" type="primary">C1H8orf82</name>
</gene>
<dbReference type="InParanoid" id="A0A1S2Z9X8"/>
<dbReference type="OrthoDB" id="10260024at2759"/>
<protein>
    <submittedName>
        <fullName evidence="4">UPF0598 protein C8orf82 homolog</fullName>
    </submittedName>
</protein>
<dbReference type="GeneID" id="103107311"/>
<sequence length="372" mass="40803">MTLESHGRCYCFLFLSGVSVSGCEQGNLLHLRVTWECTSPGRKEPGSPARFRGGGASDAPLTTNTGHSAGCGGGYRRDISDPCCPLRLHPPHSYSRLYPTLWRVASAGPEKEKASGPGRHAPPPERKAPSCGRPGTRVRAAPPPRDPAEYFLWRRMRPLCRALPAWVCALARTPRAHVCSDVGGPSYTQGQSPEPRTREYFYYVDHQGQLFLDDSKMKNFTTCFKDPQFLVTFFSRLRPNRSGRYEAAFPFLSLCGRERNFLRCEDRPVVFTHLLSAGPGAPRLSYCGGGEALAVPFEPARLLPLAANGRLYHPAPEPVGGVGLVRSALAFELSTCFEFAPGAPAQPSHVRWQGRRLALTMDLAARLTALPP</sequence>
<dbReference type="PANTHER" id="PTHR31449">
    <property type="entry name" value="UPF0598 PROTEIN C8ORF82"/>
    <property type="match status" value="1"/>
</dbReference>
<organism evidence="3 4">
    <name type="scientific">Erinaceus europaeus</name>
    <name type="common">Western European hedgehog</name>
    <dbReference type="NCBI Taxonomy" id="9365"/>
    <lineage>
        <taxon>Eukaryota</taxon>
        <taxon>Metazoa</taxon>
        <taxon>Chordata</taxon>
        <taxon>Craniata</taxon>
        <taxon>Vertebrata</taxon>
        <taxon>Euteleostomi</taxon>
        <taxon>Mammalia</taxon>
        <taxon>Eutheria</taxon>
        <taxon>Laurasiatheria</taxon>
        <taxon>Eulipotyphla</taxon>
        <taxon>Erinaceidae</taxon>
        <taxon>Erinaceinae</taxon>
        <taxon>Erinaceus</taxon>
    </lineage>
</organism>
<evidence type="ECO:0000256" key="2">
    <source>
        <dbReference type="SAM" id="MobiDB-lite"/>
    </source>
</evidence>
<feature type="region of interest" description="Disordered" evidence="2">
    <location>
        <begin position="108"/>
        <end position="143"/>
    </location>
</feature>
<feature type="region of interest" description="Disordered" evidence="2">
    <location>
        <begin position="40"/>
        <end position="67"/>
    </location>
</feature>
<reference evidence="3" key="1">
    <citation type="submission" date="2025-05" db="UniProtKB">
        <authorList>
            <consortium name="RefSeq"/>
        </authorList>
    </citation>
    <scope>NUCLEOTIDE SEQUENCE [LARGE SCALE GENOMIC DNA]</scope>
</reference>
<name>A0A1S2Z9X8_ERIEU</name>
<keyword evidence="3" id="KW-1185">Reference proteome</keyword>
<evidence type="ECO:0000313" key="3">
    <source>
        <dbReference type="Proteomes" id="UP001652624"/>
    </source>
</evidence>
<comment type="similarity">
    <text evidence="1">Belongs to the UPF0598 family.</text>
</comment>
<reference evidence="4" key="2">
    <citation type="submission" date="2025-08" db="UniProtKB">
        <authorList>
            <consortium name="RefSeq"/>
        </authorList>
    </citation>
    <scope>IDENTIFICATION</scope>
</reference>